<dbReference type="Proteomes" id="UP000054251">
    <property type="component" value="Unassembled WGS sequence"/>
</dbReference>
<feature type="transmembrane region" description="Helical" evidence="8">
    <location>
        <begin position="141"/>
        <end position="161"/>
    </location>
</feature>
<dbReference type="EMBL" id="LMYN01000135">
    <property type="protein sequence ID" value="KRZ99553.1"/>
    <property type="molecule type" value="Genomic_DNA"/>
</dbReference>
<keyword evidence="4 8" id="KW-0812">Transmembrane</keyword>
<dbReference type="GO" id="GO:0015171">
    <property type="term" value="F:amino acid transmembrane transporter activity"/>
    <property type="evidence" value="ECO:0007669"/>
    <property type="project" value="TreeGrafter"/>
</dbReference>
<dbReference type="GO" id="GO:0005886">
    <property type="term" value="C:plasma membrane"/>
    <property type="evidence" value="ECO:0007669"/>
    <property type="project" value="UniProtKB-SubCell"/>
</dbReference>
<keyword evidence="6 8" id="KW-1133">Transmembrane helix</keyword>
<feature type="transmembrane region" description="Helical" evidence="8">
    <location>
        <begin position="292"/>
        <end position="311"/>
    </location>
</feature>
<dbReference type="PIRSF" id="PIRSF006060">
    <property type="entry name" value="AA_transporter"/>
    <property type="match status" value="1"/>
</dbReference>
<evidence type="ECO:0000256" key="7">
    <source>
        <dbReference type="ARBA" id="ARBA00023136"/>
    </source>
</evidence>
<feature type="transmembrane region" description="Helical" evidence="8">
    <location>
        <begin position="213"/>
        <end position="231"/>
    </location>
</feature>
<feature type="transmembrane region" description="Helical" evidence="8">
    <location>
        <begin position="251"/>
        <end position="272"/>
    </location>
</feature>
<comment type="caution">
    <text evidence="10">The sequence shown here is derived from an EMBL/GenBank/DDBJ whole genome shotgun (WGS) entry which is preliminary data.</text>
</comment>
<keyword evidence="7 8" id="KW-0472">Membrane</keyword>
<gene>
    <name evidence="10" type="ORF">AC631_04678</name>
</gene>
<organism evidence="10 11">
    <name type="scientific">Debaryomyces fabryi</name>
    <dbReference type="NCBI Taxonomy" id="58627"/>
    <lineage>
        <taxon>Eukaryota</taxon>
        <taxon>Fungi</taxon>
        <taxon>Dikarya</taxon>
        <taxon>Ascomycota</taxon>
        <taxon>Saccharomycotina</taxon>
        <taxon>Pichiomycetes</taxon>
        <taxon>Debaryomycetaceae</taxon>
        <taxon>Debaryomyces</taxon>
    </lineage>
</organism>
<dbReference type="OrthoDB" id="3900342at2759"/>
<evidence type="ECO:0000256" key="4">
    <source>
        <dbReference type="ARBA" id="ARBA00022692"/>
    </source>
</evidence>
<keyword evidence="11" id="KW-1185">Reference proteome</keyword>
<keyword evidence="3" id="KW-0813">Transport</keyword>
<evidence type="ECO:0000256" key="3">
    <source>
        <dbReference type="ARBA" id="ARBA00022448"/>
    </source>
</evidence>
<feature type="transmembrane region" description="Helical" evidence="8">
    <location>
        <begin position="464"/>
        <end position="488"/>
    </location>
</feature>
<dbReference type="RefSeq" id="XP_015465656.1">
    <property type="nucleotide sequence ID" value="XM_015613507.1"/>
</dbReference>
<evidence type="ECO:0000256" key="2">
    <source>
        <dbReference type="ARBA" id="ARBA00006983"/>
    </source>
</evidence>
<comment type="subcellular location">
    <subcellularLocation>
        <location evidence="1">Cell membrane</location>
        <topology evidence="1">Multi-pass membrane protein</topology>
    </subcellularLocation>
</comment>
<keyword evidence="5" id="KW-0029">Amino-acid transport</keyword>
<feature type="transmembrane region" description="Helical" evidence="8">
    <location>
        <begin position="181"/>
        <end position="201"/>
    </location>
</feature>
<feature type="transmembrane region" description="Helical" evidence="8">
    <location>
        <begin position="500"/>
        <end position="520"/>
    </location>
</feature>
<dbReference type="Gene3D" id="1.20.1740.10">
    <property type="entry name" value="Amino acid/polyamine transporter I"/>
    <property type="match status" value="1"/>
</dbReference>
<dbReference type="PANTHER" id="PTHR43341:SF17">
    <property type="entry name" value="GENERAL AMINO ACID PERMEASE AGP1-RELATED"/>
    <property type="match status" value="1"/>
</dbReference>
<protein>
    <recommendedName>
        <fullName evidence="9">Amino acid permease/ SLC12A domain-containing protein</fullName>
    </recommendedName>
</protein>
<evidence type="ECO:0000313" key="11">
    <source>
        <dbReference type="Proteomes" id="UP000054251"/>
    </source>
</evidence>
<feature type="transmembrane region" description="Helical" evidence="8">
    <location>
        <begin position="417"/>
        <end position="443"/>
    </location>
</feature>
<dbReference type="InterPro" id="IPR004841">
    <property type="entry name" value="AA-permease/SLC12A_dom"/>
</dbReference>
<dbReference type="Pfam" id="PF00324">
    <property type="entry name" value="AA_permease"/>
    <property type="match status" value="1"/>
</dbReference>
<dbReference type="FunFam" id="1.20.1740.10:FF:000017">
    <property type="entry name" value="Amino acid permease"/>
    <property type="match status" value="1"/>
</dbReference>
<feature type="transmembrane region" description="Helical" evidence="8">
    <location>
        <begin position="68"/>
        <end position="89"/>
    </location>
</feature>
<evidence type="ECO:0000256" key="8">
    <source>
        <dbReference type="SAM" id="Phobius"/>
    </source>
</evidence>
<dbReference type="AlphaFoldDB" id="A0A0V1PTR2"/>
<evidence type="ECO:0000256" key="1">
    <source>
        <dbReference type="ARBA" id="ARBA00004651"/>
    </source>
</evidence>
<dbReference type="InterPro" id="IPR004840">
    <property type="entry name" value="Amino_acid_permease_CS"/>
</dbReference>
<feature type="transmembrane region" description="Helical" evidence="8">
    <location>
        <begin position="331"/>
        <end position="359"/>
    </location>
</feature>
<evidence type="ECO:0000259" key="9">
    <source>
        <dbReference type="Pfam" id="PF00324"/>
    </source>
</evidence>
<comment type="similarity">
    <text evidence="2">Belongs to the amino acid-polyamine-organocation (APC) superfamily. YAT (TC 2.A.3.10) family.</text>
</comment>
<evidence type="ECO:0000256" key="6">
    <source>
        <dbReference type="ARBA" id="ARBA00022989"/>
    </source>
</evidence>
<reference evidence="10 11" key="1">
    <citation type="submission" date="2015-11" db="EMBL/GenBank/DDBJ databases">
        <title>The genome of Debaryomyces fabryi.</title>
        <authorList>
            <person name="Tafer H."/>
            <person name="Lopandic K."/>
        </authorList>
    </citation>
    <scope>NUCLEOTIDE SEQUENCE [LARGE SCALE GENOMIC DNA]</scope>
    <source>
        <strain evidence="10 11">CBS 789</strain>
    </source>
</reference>
<evidence type="ECO:0000256" key="5">
    <source>
        <dbReference type="ARBA" id="ARBA00022970"/>
    </source>
</evidence>
<dbReference type="PROSITE" id="PS00218">
    <property type="entry name" value="AMINO_ACID_PERMEASE_1"/>
    <property type="match status" value="1"/>
</dbReference>
<name>A0A0V1PTR2_9ASCO</name>
<evidence type="ECO:0000313" key="10">
    <source>
        <dbReference type="EMBL" id="KRZ99553.1"/>
    </source>
</evidence>
<dbReference type="InterPro" id="IPR050524">
    <property type="entry name" value="APC_YAT"/>
</dbReference>
<accession>A0A0V1PTR2</accession>
<feature type="transmembrane region" description="Helical" evidence="8">
    <location>
        <begin position="393"/>
        <end position="411"/>
    </location>
</feature>
<dbReference type="PANTHER" id="PTHR43341">
    <property type="entry name" value="AMINO ACID PERMEASE"/>
    <property type="match status" value="1"/>
</dbReference>
<feature type="transmembrane region" description="Helical" evidence="8">
    <location>
        <begin position="95"/>
        <end position="120"/>
    </location>
</feature>
<feature type="domain" description="Amino acid permease/ SLC12A" evidence="9">
    <location>
        <begin position="67"/>
        <end position="525"/>
    </location>
</feature>
<dbReference type="GeneID" id="26841687"/>
<proteinExistence type="inferred from homology"/>
<sequence length="572" mass="63262">MVLTSEKKLKPVVSETRKSSSASVSECDNIPSVGATKWDRFVDSFRRQHVQHGDEGKSLQKGISSRHLILMALVTGMGTGLFVGTGNILSTAGPLFLVVGYIIVGSFLYPTLQAAGELAVNYSELSGGYNNYPLKFIDESVAFAVTWIYCIEWLSTFALELVTASITIKFWDEEQKINPDVWVTIIFVIVVLLHFVGSKAYGEGEFVIGCLKVLMVTGFLIMSIVVNVGGGPEGKFIGGKYWHDPGYYTNFKGLCTVFVTGAFAFSQSEFVALSAAEQPNPRRAIPTACKLVFWRILILFLGSLIMVGLLVPMDSPELMGASGGGSNASPFVLAATLHGVTVVPHIINVVILLSVCSVASSSLYASSRTLQSLADQGYAPKYFNYIDRSGRPLRSLIACSVVGLFSYIAAYNKQKTVFNWLLSISGLAQLFTWDVICISHIRFRQALKYNGISTDSLGYTSSTGVWGSVYAIVIHWLILIALFYTALFPVGSSTPDAQSFFQNYLGAIVLVFFYVCHKLWSRNWKFYVKICDIDIHTDRTLFDEEILNLEKQEFQEKYNNDPWYKKLGTILL</sequence>